<dbReference type="InterPro" id="IPR000210">
    <property type="entry name" value="BTB/POZ_dom"/>
</dbReference>
<evidence type="ECO:0000313" key="4">
    <source>
        <dbReference type="Proteomes" id="UP000298390"/>
    </source>
</evidence>
<comment type="caution">
    <text evidence="3">The sequence shown here is derived from an EMBL/GenBank/DDBJ whole genome shotgun (WGS) entry which is preliminary data.</text>
</comment>
<feature type="compositionally biased region" description="Acidic residues" evidence="1">
    <location>
        <begin position="78"/>
        <end position="112"/>
    </location>
</feature>
<dbReference type="EMBL" id="SEKV01000150">
    <property type="protein sequence ID" value="TFY62861.1"/>
    <property type="molecule type" value="Genomic_DNA"/>
</dbReference>
<proteinExistence type="predicted"/>
<accession>A0A4Y9YMZ9</accession>
<name>A0A4Y9YMZ9_9APHY</name>
<feature type="compositionally biased region" description="Pro residues" evidence="1">
    <location>
        <begin position="137"/>
        <end position="146"/>
    </location>
</feature>
<dbReference type="Gene3D" id="3.30.710.10">
    <property type="entry name" value="Potassium Channel Kv1.1, Chain A"/>
    <property type="match status" value="1"/>
</dbReference>
<evidence type="ECO:0000256" key="1">
    <source>
        <dbReference type="SAM" id="MobiDB-lite"/>
    </source>
</evidence>
<organism evidence="3 4">
    <name type="scientific">Rhodofomes roseus</name>
    <dbReference type="NCBI Taxonomy" id="34475"/>
    <lineage>
        <taxon>Eukaryota</taxon>
        <taxon>Fungi</taxon>
        <taxon>Dikarya</taxon>
        <taxon>Basidiomycota</taxon>
        <taxon>Agaricomycotina</taxon>
        <taxon>Agaricomycetes</taxon>
        <taxon>Polyporales</taxon>
        <taxon>Rhodofomes</taxon>
    </lineage>
</organism>
<feature type="region of interest" description="Disordered" evidence="1">
    <location>
        <begin position="325"/>
        <end position="387"/>
    </location>
</feature>
<dbReference type="AlphaFoldDB" id="A0A4Y9YMZ9"/>
<feature type="compositionally biased region" description="Polar residues" evidence="1">
    <location>
        <begin position="118"/>
        <end position="128"/>
    </location>
</feature>
<dbReference type="SUPFAM" id="SSF54695">
    <property type="entry name" value="POZ domain"/>
    <property type="match status" value="1"/>
</dbReference>
<dbReference type="PROSITE" id="PS50097">
    <property type="entry name" value="BTB"/>
    <property type="match status" value="1"/>
</dbReference>
<dbReference type="Pfam" id="PF00651">
    <property type="entry name" value="BTB"/>
    <property type="match status" value="1"/>
</dbReference>
<evidence type="ECO:0000313" key="3">
    <source>
        <dbReference type="EMBL" id="TFY62861.1"/>
    </source>
</evidence>
<dbReference type="SMART" id="SM00225">
    <property type="entry name" value="BTB"/>
    <property type="match status" value="1"/>
</dbReference>
<dbReference type="CDD" id="cd18186">
    <property type="entry name" value="BTB_POZ_ZBTB_KLHL-like"/>
    <property type="match status" value="1"/>
</dbReference>
<dbReference type="InterPro" id="IPR011333">
    <property type="entry name" value="SKP1/BTB/POZ_sf"/>
</dbReference>
<feature type="region of interest" description="Disordered" evidence="1">
    <location>
        <begin position="1"/>
        <end position="146"/>
    </location>
</feature>
<dbReference type="STRING" id="34475.A0A4Y9YMZ9"/>
<feature type="domain" description="BTB" evidence="2">
    <location>
        <begin position="156"/>
        <end position="225"/>
    </location>
</feature>
<gene>
    <name evidence="3" type="ORF">EVJ58_g3590</name>
</gene>
<evidence type="ECO:0000259" key="2">
    <source>
        <dbReference type="PROSITE" id="PS50097"/>
    </source>
</evidence>
<sequence length="407" mass="45701">MYSNISRSTSPALSISSWCFSSSPPSPSTSTSSSLPDSPPPPISPELKRAQSIDSEVEEELSVEPQEQERDWEREENLLLDEEYNPAPEQEQEYEQEQEQDEGPDMDYEDALIDIRDNSPSPSLSTVGVQEASRVPTPVPPPPTPPPRHPFYYIDDDMAIICVEEQLFKVHKYFLIRESELFQGMFGLPPGDSMTAEGRDDHHPIVLKQVLAREFESLLRFLYHGMFDDCGVTLPQWIDILSISTFWACDKLRARAIKEIHDHRPRIDPVEKVVLAVKYFVPEWLAPSYAAVCQRALPINSVEGHKLGLEKTILLARAREAVRQDHVAREQRHAQGAGGRGNVRQNLNSRTTASPAPPEPEPLPSTASCWGEWKGLTVPPPEDPFDAERVAEIVHEVFQAPEEAGAN</sequence>
<feature type="compositionally biased region" description="Low complexity" evidence="1">
    <location>
        <begin position="14"/>
        <end position="36"/>
    </location>
</feature>
<dbReference type="Proteomes" id="UP000298390">
    <property type="component" value="Unassembled WGS sequence"/>
</dbReference>
<reference evidence="3 4" key="1">
    <citation type="submission" date="2019-01" db="EMBL/GenBank/DDBJ databases">
        <title>Genome sequencing of the rare red list fungi Fomitopsis rosea.</title>
        <authorList>
            <person name="Buettner E."/>
            <person name="Kellner H."/>
        </authorList>
    </citation>
    <scope>NUCLEOTIDE SEQUENCE [LARGE SCALE GENOMIC DNA]</scope>
    <source>
        <strain evidence="3 4">DSM 105464</strain>
    </source>
</reference>
<feature type="compositionally biased region" description="Polar residues" evidence="1">
    <location>
        <begin position="1"/>
        <end position="13"/>
    </location>
</feature>
<feature type="compositionally biased region" description="Basic and acidic residues" evidence="1">
    <location>
        <begin position="67"/>
        <end position="77"/>
    </location>
</feature>
<protein>
    <recommendedName>
        <fullName evidence="2">BTB domain-containing protein</fullName>
    </recommendedName>
</protein>